<dbReference type="PANTHER" id="PTHR48258">
    <property type="entry name" value="DUF4218 DOMAIN-CONTAINING PROTEIN-RELATED"/>
    <property type="match status" value="1"/>
</dbReference>
<evidence type="ECO:0000313" key="3">
    <source>
        <dbReference type="EMBL" id="ABA93291.1"/>
    </source>
</evidence>
<proteinExistence type="predicted"/>
<evidence type="ECO:0000256" key="1">
    <source>
        <dbReference type="SAM" id="MobiDB-lite"/>
    </source>
</evidence>
<dbReference type="Pfam" id="PF13960">
    <property type="entry name" value="DUF4218"/>
    <property type="match status" value="1"/>
</dbReference>
<accession>Q53JN4</accession>
<dbReference type="Pfam" id="PF02992">
    <property type="entry name" value="Transposase_21"/>
    <property type="match status" value="1"/>
</dbReference>
<dbReference type="AlphaFoldDB" id="Q53JN4"/>
<reference evidence="3" key="3">
    <citation type="submission" date="2006-01" db="EMBL/GenBank/DDBJ databases">
        <authorList>
            <person name="Buell R."/>
        </authorList>
    </citation>
    <scope>NUCLEOTIDE SEQUENCE</scope>
</reference>
<reference evidence="3" key="2">
    <citation type="submission" date="2005-04" db="EMBL/GenBank/DDBJ databases">
        <authorList>
            <person name="Buell C.R."/>
            <person name="Wing R.A."/>
            <person name="McCombie W.A."/>
            <person name="Ouyang S."/>
        </authorList>
    </citation>
    <scope>NUCLEOTIDE SEQUENCE</scope>
</reference>
<dbReference type="InterPro" id="IPR025452">
    <property type="entry name" value="DUF4218"/>
</dbReference>
<name>Q53JN4_ORYSJ</name>
<dbReference type="PANTHER" id="PTHR48258:SF9">
    <property type="entry name" value="OS01G0348150 PROTEIN"/>
    <property type="match status" value="1"/>
</dbReference>
<organism evidence="3">
    <name type="scientific">Oryza sativa subsp. japonica</name>
    <name type="common">Rice</name>
    <dbReference type="NCBI Taxonomy" id="39947"/>
    <lineage>
        <taxon>Eukaryota</taxon>
        <taxon>Viridiplantae</taxon>
        <taxon>Streptophyta</taxon>
        <taxon>Embryophyta</taxon>
        <taxon>Tracheophyta</taxon>
        <taxon>Spermatophyta</taxon>
        <taxon>Magnoliopsida</taxon>
        <taxon>Liliopsida</taxon>
        <taxon>Poales</taxon>
        <taxon>Poaceae</taxon>
        <taxon>BOP clade</taxon>
        <taxon>Oryzoideae</taxon>
        <taxon>Oryzeae</taxon>
        <taxon>Oryzinae</taxon>
        <taxon>Oryza</taxon>
        <taxon>Oryza sativa</taxon>
    </lineage>
</organism>
<protein>
    <submittedName>
        <fullName evidence="3">Transposon protein, putative, CACTA, En/Spm sub-class</fullName>
    </submittedName>
</protein>
<dbReference type="InterPro" id="IPR004242">
    <property type="entry name" value="Transposase_21"/>
</dbReference>
<feature type="compositionally biased region" description="Basic residues" evidence="1">
    <location>
        <begin position="112"/>
        <end position="128"/>
    </location>
</feature>
<feature type="region of interest" description="Disordered" evidence="1">
    <location>
        <begin position="112"/>
        <end position="132"/>
    </location>
</feature>
<gene>
    <name evidence="3" type="ordered locus">LOC_Os11g25190</name>
</gene>
<feature type="domain" description="DUF4218" evidence="2">
    <location>
        <begin position="316"/>
        <end position="419"/>
    </location>
</feature>
<reference evidence="3" key="1">
    <citation type="journal article" date="2005" name="BMC Biol.">
        <title>The sequence of rice chromosomes 11 and 12, rich in disease resistance genes and recent gene duplications.</title>
        <authorList>
            <consortium name="The rice chromosomes 11 and 12 sequencing consortia"/>
        </authorList>
    </citation>
    <scope>NUCLEOTIDE SEQUENCE [LARGE SCALE GENOMIC DNA]</scope>
</reference>
<sequence>MPIIIQGPKQPGNDIDVYLRPLVEDLKLLWKKEGVPVWDEDNQEEFNLRALLFVTINDWPALSNLFGQSNKGYKTCTHCMDETESTYLKHCRVYMGHRRFLAANHPVQKKGKHFEHKADHRTKPKHHSGKTDLKVVFGKGPGSQPIESEDGHVAMWKNNSIFWELSYWEFLDVRHAIDVMHLTKNLCVNLLGFLGVYGKSKDTLEAHNDLKHMEQHGDLHPEPKEKGSHYLSPASYTLSKTEKESMFECLESIKVPSGYSMNIKQIISTKEKKFTNLKSHDYHVLMTQLLPVVIRGILPDNVRATITNLCAFMNAISQKVIDPDRLEALQNDVVQCLVSFELIFPPSFFNIMTHLLCHLVKKIGILGPVYLHNIFPFESYMGVLKKYVRNRARPEASIAKGYGTEEVIEFCVEFIEELRPIGVPESRHEGRLRGKRTLGRKAIMTVDNNLFRKVHFTVLQQSSLVAPYIEEHLALVRARNIVFYVKDMSSKGKKGRGPDEPKRNVVLPGKRKIVGVEDKTDENYDQLDGQPPFTVTIDPSILLSNEDTPYSRSDHKEGTIVRRKYVRSTVTADVLP</sequence>
<evidence type="ECO:0000259" key="2">
    <source>
        <dbReference type="Pfam" id="PF13960"/>
    </source>
</evidence>
<dbReference type="EMBL" id="DP000010">
    <property type="protein sequence ID" value="ABA93291.1"/>
    <property type="molecule type" value="Genomic_DNA"/>
</dbReference>